<reference evidence="4 5" key="1">
    <citation type="submission" date="2019-08" db="EMBL/GenBank/DDBJ databases">
        <authorList>
            <person name="Dong K."/>
        </authorList>
    </citation>
    <scope>NUCLEOTIDE SEQUENCE [LARGE SCALE GENOMIC DNA]</scope>
    <source>
        <strain evidence="4 5">M4-8</strain>
    </source>
</reference>
<dbReference type="InterPro" id="IPR025889">
    <property type="entry name" value="GSP17M-like_dom"/>
</dbReference>
<comment type="caution">
    <text evidence="4">The sequence shown here is derived from an EMBL/GenBank/DDBJ whole genome shotgun (WGS) entry which is preliminary data.</text>
</comment>
<name>A0A5C8HPJ8_9MICO</name>
<evidence type="ECO:0000313" key="5">
    <source>
        <dbReference type="Proteomes" id="UP000321196"/>
    </source>
</evidence>
<feature type="compositionally biased region" description="Polar residues" evidence="1">
    <location>
        <begin position="193"/>
        <end position="207"/>
    </location>
</feature>
<keyword evidence="2" id="KW-0472">Membrane</keyword>
<keyword evidence="5" id="KW-1185">Reference proteome</keyword>
<feature type="domain" description="General stress protein 17M-like" evidence="3">
    <location>
        <begin position="16"/>
        <end position="78"/>
    </location>
</feature>
<evidence type="ECO:0000313" key="4">
    <source>
        <dbReference type="EMBL" id="TXK05924.1"/>
    </source>
</evidence>
<feature type="region of interest" description="Disordered" evidence="1">
    <location>
        <begin position="155"/>
        <end position="207"/>
    </location>
</feature>
<evidence type="ECO:0000259" key="3">
    <source>
        <dbReference type="Pfam" id="PF11181"/>
    </source>
</evidence>
<dbReference type="RefSeq" id="WP_147824736.1">
    <property type="nucleotide sequence ID" value="NZ_BAAARG010000001.1"/>
</dbReference>
<organism evidence="4 5">
    <name type="scientific">Microbacterium mitrae</name>
    <dbReference type="NCBI Taxonomy" id="664640"/>
    <lineage>
        <taxon>Bacteria</taxon>
        <taxon>Bacillati</taxon>
        <taxon>Actinomycetota</taxon>
        <taxon>Actinomycetes</taxon>
        <taxon>Micrococcales</taxon>
        <taxon>Microbacteriaceae</taxon>
        <taxon>Microbacterium</taxon>
    </lineage>
</organism>
<dbReference type="EMBL" id="VRSW01000001">
    <property type="protein sequence ID" value="TXK05924.1"/>
    <property type="molecule type" value="Genomic_DNA"/>
</dbReference>
<dbReference type="AlphaFoldDB" id="A0A5C8HPJ8"/>
<evidence type="ECO:0000256" key="2">
    <source>
        <dbReference type="SAM" id="Phobius"/>
    </source>
</evidence>
<keyword evidence="2" id="KW-1133">Transmembrane helix</keyword>
<dbReference type="Proteomes" id="UP000321196">
    <property type="component" value="Unassembled WGS sequence"/>
</dbReference>
<accession>A0A5C8HPJ8</accession>
<feature type="transmembrane region" description="Helical" evidence="2">
    <location>
        <begin position="93"/>
        <end position="118"/>
    </location>
</feature>
<evidence type="ECO:0000256" key="1">
    <source>
        <dbReference type="SAM" id="MobiDB-lite"/>
    </source>
</evidence>
<dbReference type="OrthoDB" id="3381462at2"/>
<gene>
    <name evidence="4" type="ORF">FVP60_02810</name>
</gene>
<sequence>MSMMGANIGKNDIGETVASFPEYEAAQKAASKLIDADIPPRDISIVGNGLRSVERITGRLGYVTAARGGLINGLMLGIGACAIQAIFNPAIPGAVYFATLLICMAIGMAMSFLSYLIMRRRRSFASVMAVLADHYDVTVKVTSIHKAREVMSEMRGARPRAPRVIDNAPPQYGERLPGYGQPAASEPAAGATNEASTTRPATDTTGS</sequence>
<dbReference type="Pfam" id="PF11181">
    <property type="entry name" value="YflT"/>
    <property type="match status" value="1"/>
</dbReference>
<keyword evidence="2" id="KW-0812">Transmembrane</keyword>
<protein>
    <recommendedName>
        <fullName evidence="3">General stress protein 17M-like domain-containing protein</fullName>
    </recommendedName>
</protein>
<feature type="transmembrane region" description="Helical" evidence="2">
    <location>
        <begin position="69"/>
        <end position="87"/>
    </location>
</feature>
<proteinExistence type="predicted"/>